<feature type="chain" id="PRO_5041370159" evidence="1">
    <location>
        <begin position="17"/>
        <end position="472"/>
    </location>
</feature>
<dbReference type="Proteomes" id="UP001176961">
    <property type="component" value="Unassembled WGS sequence"/>
</dbReference>
<protein>
    <submittedName>
        <fullName evidence="2">Uncharacterized protein</fullName>
    </submittedName>
</protein>
<evidence type="ECO:0000313" key="2">
    <source>
        <dbReference type="EMBL" id="CAJ0599915.1"/>
    </source>
</evidence>
<dbReference type="PANTHER" id="PTHR33459:SF7">
    <property type="entry name" value="DD-GDCA PROTEIN"/>
    <property type="match status" value="1"/>
</dbReference>
<keyword evidence="1" id="KW-0732">Signal</keyword>
<proteinExistence type="predicted"/>
<evidence type="ECO:0000313" key="3">
    <source>
        <dbReference type="Proteomes" id="UP001176961"/>
    </source>
</evidence>
<name>A0AA36M6X3_CYLNA</name>
<gene>
    <name evidence="2" type="ORF">CYNAS_LOCUS11898</name>
</gene>
<keyword evidence="3" id="KW-1185">Reference proteome</keyword>
<dbReference type="AlphaFoldDB" id="A0AA36M6X3"/>
<reference evidence="2" key="1">
    <citation type="submission" date="2023-07" db="EMBL/GenBank/DDBJ databases">
        <authorList>
            <consortium name="CYATHOMIX"/>
        </authorList>
    </citation>
    <scope>NUCLEOTIDE SEQUENCE</scope>
    <source>
        <strain evidence="2">N/A</strain>
    </source>
</reference>
<organism evidence="2 3">
    <name type="scientific">Cylicocyclus nassatus</name>
    <name type="common">Nematode worm</name>
    <dbReference type="NCBI Taxonomy" id="53992"/>
    <lineage>
        <taxon>Eukaryota</taxon>
        <taxon>Metazoa</taxon>
        <taxon>Ecdysozoa</taxon>
        <taxon>Nematoda</taxon>
        <taxon>Chromadorea</taxon>
        <taxon>Rhabditida</taxon>
        <taxon>Rhabditina</taxon>
        <taxon>Rhabditomorpha</taxon>
        <taxon>Strongyloidea</taxon>
        <taxon>Strongylidae</taxon>
        <taxon>Cylicocyclus</taxon>
    </lineage>
</organism>
<feature type="signal peptide" evidence="1">
    <location>
        <begin position="1"/>
        <end position="16"/>
    </location>
</feature>
<evidence type="ECO:0000256" key="1">
    <source>
        <dbReference type="SAM" id="SignalP"/>
    </source>
</evidence>
<dbReference type="InterPro" id="IPR052326">
    <property type="entry name" value="Diff-Dev_Assoc_Protein"/>
</dbReference>
<dbReference type="PANTHER" id="PTHR33459">
    <property type="entry name" value="DD-GDCA PROTEIN"/>
    <property type="match status" value="1"/>
</dbReference>
<accession>A0AA36M6X3</accession>
<sequence>MRLFIVLLLSLHTSNAQICASEVQCPEGSKCVASSLGYSLCSKIGAGAQVDYPTPPSFYCNTDKDCAASQICAHAPQGIGICQESSSVSCVSNNDCRDGETCVMLPNLQTTCQVTVGGHVQANMKSVQVGGVGLSCQRDSDCGAQQRCVDYHGQWKCMATIDLSECHTSMDCAQGKICAYSTFVSRNICVDPANLTIGGNVGSGSGASPTIGGNVGPGSGTKPTIGGNVGSANAYMSNGILQEDENATTVTTAPYTVKSSTITSAAIAVIGKSEDGDKVKILKTRYAVMRQPQVVPKQAVIDPAALPCEFDYQCRMGESCSSVIALVDRNITVCQYDVTKEDRMCIYHADCLQGQLCTRNKNGTYVCTASIEAALGTVACTYDYECSGGEKCTNIADQGKEKIFRCRQSPYKDPRHDQPCRTNAECPYQQVCRRVAGVALCVDIVASTDPAAMLNLQRKVVKFVQDLIFARI</sequence>
<dbReference type="EMBL" id="CATQJL010000223">
    <property type="protein sequence ID" value="CAJ0599915.1"/>
    <property type="molecule type" value="Genomic_DNA"/>
</dbReference>
<comment type="caution">
    <text evidence="2">The sequence shown here is derived from an EMBL/GenBank/DDBJ whole genome shotgun (WGS) entry which is preliminary data.</text>
</comment>